<feature type="compositionally biased region" description="Polar residues" evidence="1">
    <location>
        <begin position="1"/>
        <end position="13"/>
    </location>
</feature>
<evidence type="ECO:0000313" key="3">
    <source>
        <dbReference type="Proteomes" id="UP000235388"/>
    </source>
</evidence>
<reference evidence="2 3" key="1">
    <citation type="submission" date="2017-11" db="EMBL/GenBank/DDBJ databases">
        <title>De novo assembly and phasing of dikaryotic genomes from two isolates of Puccinia coronata f. sp. avenae, the causal agent of oat crown rust.</title>
        <authorList>
            <person name="Miller M.E."/>
            <person name="Zhang Y."/>
            <person name="Omidvar V."/>
            <person name="Sperschneider J."/>
            <person name="Schwessinger B."/>
            <person name="Raley C."/>
            <person name="Palmer J.M."/>
            <person name="Garnica D."/>
            <person name="Upadhyaya N."/>
            <person name="Rathjen J."/>
            <person name="Taylor J.M."/>
            <person name="Park R.F."/>
            <person name="Dodds P.N."/>
            <person name="Hirsch C.D."/>
            <person name="Kianian S.F."/>
            <person name="Figueroa M."/>
        </authorList>
    </citation>
    <scope>NUCLEOTIDE SEQUENCE [LARGE SCALE GENOMIC DNA]</scope>
    <source>
        <strain evidence="2">12NC29</strain>
    </source>
</reference>
<dbReference type="EMBL" id="PGCJ01000385">
    <property type="protein sequence ID" value="PLW30211.1"/>
    <property type="molecule type" value="Genomic_DNA"/>
</dbReference>
<protein>
    <submittedName>
        <fullName evidence="2">Uncharacterized protein</fullName>
    </submittedName>
</protein>
<sequence length="118" mass="12799">MEAGQNISTQLQNGRPGENLNKAPAGNMQTAQQSFMLDAGTIHKAQHTSSKHGVWVMNLPQKLGSWVIHPNTAPAGTTYTAQHSSSKNVGWVKKSQHSFCKNKGWVKHLNKAPSGTIN</sequence>
<feature type="region of interest" description="Disordered" evidence="1">
    <location>
        <begin position="1"/>
        <end position="26"/>
    </location>
</feature>
<proteinExistence type="predicted"/>
<comment type="caution">
    <text evidence="2">The sequence shown here is derived from an EMBL/GenBank/DDBJ whole genome shotgun (WGS) entry which is preliminary data.</text>
</comment>
<name>A0A2N5TXJ2_9BASI</name>
<gene>
    <name evidence="2" type="ORF">PCANC_27975</name>
</gene>
<evidence type="ECO:0000256" key="1">
    <source>
        <dbReference type="SAM" id="MobiDB-lite"/>
    </source>
</evidence>
<evidence type="ECO:0000313" key="2">
    <source>
        <dbReference type="EMBL" id="PLW30211.1"/>
    </source>
</evidence>
<organism evidence="2 3">
    <name type="scientific">Puccinia coronata f. sp. avenae</name>
    <dbReference type="NCBI Taxonomy" id="200324"/>
    <lineage>
        <taxon>Eukaryota</taxon>
        <taxon>Fungi</taxon>
        <taxon>Dikarya</taxon>
        <taxon>Basidiomycota</taxon>
        <taxon>Pucciniomycotina</taxon>
        <taxon>Pucciniomycetes</taxon>
        <taxon>Pucciniales</taxon>
        <taxon>Pucciniaceae</taxon>
        <taxon>Puccinia</taxon>
    </lineage>
</organism>
<dbReference type="Proteomes" id="UP000235388">
    <property type="component" value="Unassembled WGS sequence"/>
</dbReference>
<dbReference type="AlphaFoldDB" id="A0A2N5TXJ2"/>
<keyword evidence="3" id="KW-1185">Reference proteome</keyword>
<accession>A0A2N5TXJ2</accession>